<evidence type="ECO:0000313" key="2">
    <source>
        <dbReference type="EMBL" id="KAJ4775310.1"/>
    </source>
</evidence>
<keyword evidence="3" id="KW-1185">Reference proteome</keyword>
<reference evidence="2" key="1">
    <citation type="submission" date="2022-08" db="EMBL/GenBank/DDBJ databases">
        <authorList>
            <person name="Marques A."/>
        </authorList>
    </citation>
    <scope>NUCLEOTIDE SEQUENCE</scope>
    <source>
        <strain evidence="2">RhyPub2mFocal</strain>
        <tissue evidence="2">Leaves</tissue>
    </source>
</reference>
<keyword evidence="2" id="KW-0238">DNA-binding</keyword>
<dbReference type="GO" id="GO:0003677">
    <property type="term" value="F:DNA binding"/>
    <property type="evidence" value="ECO:0007669"/>
    <property type="project" value="UniProtKB-KW"/>
</dbReference>
<dbReference type="AlphaFoldDB" id="A0AAV8E1F2"/>
<feature type="region of interest" description="Disordered" evidence="1">
    <location>
        <begin position="69"/>
        <end position="91"/>
    </location>
</feature>
<sequence>MTKLVRNYKKLESLFGDDRAVEEDAETAAEIRERNTHLNDLESEIHIGQTIEEIDFLVSQNQANIGGYNVDPESLLNKSSGGKKEKKQKTKKSIDAETINLNESFKIFADAMKESTAQLVKTQQRLQIPESEIWNYLEELQLEEEVQDAAYLYLTNEPAKLGAFIGCPIQRRKTILLTMLRDAAVL</sequence>
<accession>A0AAV8E1F2</accession>
<proteinExistence type="predicted"/>
<dbReference type="EMBL" id="JAMFTS010000003">
    <property type="protein sequence ID" value="KAJ4775310.1"/>
    <property type="molecule type" value="Genomic_DNA"/>
</dbReference>
<evidence type="ECO:0000313" key="3">
    <source>
        <dbReference type="Proteomes" id="UP001140206"/>
    </source>
</evidence>
<comment type="caution">
    <text evidence="2">The sequence shown here is derived from an EMBL/GenBank/DDBJ whole genome shotgun (WGS) entry which is preliminary data.</text>
</comment>
<evidence type="ECO:0000256" key="1">
    <source>
        <dbReference type="SAM" id="MobiDB-lite"/>
    </source>
</evidence>
<organism evidence="2 3">
    <name type="scientific">Rhynchospora pubera</name>
    <dbReference type="NCBI Taxonomy" id="906938"/>
    <lineage>
        <taxon>Eukaryota</taxon>
        <taxon>Viridiplantae</taxon>
        <taxon>Streptophyta</taxon>
        <taxon>Embryophyta</taxon>
        <taxon>Tracheophyta</taxon>
        <taxon>Spermatophyta</taxon>
        <taxon>Magnoliopsida</taxon>
        <taxon>Liliopsida</taxon>
        <taxon>Poales</taxon>
        <taxon>Cyperaceae</taxon>
        <taxon>Cyperoideae</taxon>
        <taxon>Rhynchosporeae</taxon>
        <taxon>Rhynchospora</taxon>
    </lineage>
</organism>
<name>A0AAV8E1F2_9POAL</name>
<gene>
    <name evidence="2" type="ORF">LUZ62_059567</name>
</gene>
<protein>
    <submittedName>
        <fullName evidence="2">Myb/SANT-like DNA-binding domain protein</fullName>
    </submittedName>
</protein>
<dbReference type="Proteomes" id="UP001140206">
    <property type="component" value="Chromosome 3"/>
</dbReference>